<protein>
    <recommendedName>
        <fullName evidence="4">BatC protein</fullName>
    </recommendedName>
</protein>
<evidence type="ECO:0000313" key="2">
    <source>
        <dbReference type="EMBL" id="GAA1534679.1"/>
    </source>
</evidence>
<evidence type="ECO:0000256" key="1">
    <source>
        <dbReference type="SAM" id="MobiDB-lite"/>
    </source>
</evidence>
<comment type="caution">
    <text evidence="2">The sequence shown here is derived from an EMBL/GenBank/DDBJ whole genome shotgun (WGS) entry which is preliminary data.</text>
</comment>
<feature type="compositionally biased region" description="Gly residues" evidence="1">
    <location>
        <begin position="18"/>
        <end position="29"/>
    </location>
</feature>
<name>A0ABN2B8H3_9MICO</name>
<keyword evidence="3" id="KW-1185">Reference proteome</keyword>
<proteinExistence type="predicted"/>
<evidence type="ECO:0008006" key="4">
    <source>
        <dbReference type="Google" id="ProtNLM"/>
    </source>
</evidence>
<organism evidence="2 3">
    <name type="scientific">Dermacoccus barathri</name>
    <dbReference type="NCBI Taxonomy" id="322601"/>
    <lineage>
        <taxon>Bacteria</taxon>
        <taxon>Bacillati</taxon>
        <taxon>Actinomycetota</taxon>
        <taxon>Actinomycetes</taxon>
        <taxon>Micrococcales</taxon>
        <taxon>Dermacoccaceae</taxon>
        <taxon>Dermacoccus</taxon>
    </lineage>
</organism>
<dbReference type="EMBL" id="BAAANV010000016">
    <property type="protein sequence ID" value="GAA1534679.1"/>
    <property type="molecule type" value="Genomic_DNA"/>
</dbReference>
<dbReference type="Proteomes" id="UP001501288">
    <property type="component" value="Unassembled WGS sequence"/>
</dbReference>
<gene>
    <name evidence="2" type="ORF">GCM10009762_06150</name>
</gene>
<feature type="compositionally biased region" description="Basic and acidic residues" evidence="1">
    <location>
        <begin position="43"/>
        <end position="56"/>
    </location>
</feature>
<reference evidence="2 3" key="1">
    <citation type="journal article" date="2019" name="Int. J. Syst. Evol. Microbiol.">
        <title>The Global Catalogue of Microorganisms (GCM) 10K type strain sequencing project: providing services to taxonomists for standard genome sequencing and annotation.</title>
        <authorList>
            <consortium name="The Broad Institute Genomics Platform"/>
            <consortium name="The Broad Institute Genome Sequencing Center for Infectious Disease"/>
            <person name="Wu L."/>
            <person name="Ma J."/>
        </authorList>
    </citation>
    <scope>NUCLEOTIDE SEQUENCE [LARGE SCALE GENOMIC DNA]</scope>
    <source>
        <strain evidence="2 3">JCM 14588</strain>
    </source>
</reference>
<dbReference type="RefSeq" id="WP_182434736.1">
    <property type="nucleotide sequence ID" value="NZ_BAAANV010000016.1"/>
</dbReference>
<evidence type="ECO:0000313" key="3">
    <source>
        <dbReference type="Proteomes" id="UP001501288"/>
    </source>
</evidence>
<feature type="region of interest" description="Disordered" evidence="1">
    <location>
        <begin position="1"/>
        <end position="56"/>
    </location>
</feature>
<accession>A0ABN2B8H3</accession>
<feature type="compositionally biased region" description="Polar residues" evidence="1">
    <location>
        <begin position="33"/>
        <end position="42"/>
    </location>
</feature>
<sequence>MSDNENETFKPEVDQQDGGPGAQTGGDGGEYNDTASGGQSDAGSKDEGQHGDADNA</sequence>